<dbReference type="Proteomes" id="UP000069940">
    <property type="component" value="Unassembled WGS sequence"/>
</dbReference>
<proteinExistence type="predicted"/>
<dbReference type="GeneID" id="134287726"/>
<evidence type="ECO:0000313" key="2">
    <source>
        <dbReference type="EnsemblMetazoa" id="AALFPA23_019767.P29106"/>
    </source>
</evidence>
<evidence type="ECO:0000313" key="3">
    <source>
        <dbReference type="Proteomes" id="UP000069940"/>
    </source>
</evidence>
<sequence length="247" mass="27263">MFGLKFVYVSGQTVEVSMCTAGANVQYVRVFDLPPELSDDCLSLVLGKYGKIEKIVREKFPADSGLEHIFNGVRGVYIDVKTDIPPAVDVGSLKGRIFYDGLKDVCFLCRAVGHMKDSFPQRRSRKPQEKQQKNPQPTSYAAVVSRGEVIPSEPLDISEDDIIEVSEDIDEPLDTLDVEQGQPGQPAAVQEVRPMTQMEKLELVAKAINEAMGNPTAEQRRAQYAASGSSSGSGSRVRKKCARRTFY</sequence>
<feature type="compositionally biased region" description="Basic and acidic residues" evidence="1">
    <location>
        <begin position="118"/>
        <end position="132"/>
    </location>
</feature>
<evidence type="ECO:0008006" key="4">
    <source>
        <dbReference type="Google" id="ProtNLM"/>
    </source>
</evidence>
<dbReference type="RefSeq" id="XP_062706345.1">
    <property type="nucleotide sequence ID" value="XM_062850361.1"/>
</dbReference>
<name>A0ABM1ZM05_AEDAL</name>
<keyword evidence="3" id="KW-1185">Reference proteome</keyword>
<feature type="region of interest" description="Disordered" evidence="1">
    <location>
        <begin position="212"/>
        <end position="247"/>
    </location>
</feature>
<feature type="region of interest" description="Disordered" evidence="1">
    <location>
        <begin position="118"/>
        <end position="141"/>
    </location>
</feature>
<dbReference type="EnsemblMetazoa" id="AALFPA23_019767.R29106">
    <property type="protein sequence ID" value="AALFPA23_019767.P29106"/>
    <property type="gene ID" value="AALFPA23_019767"/>
</dbReference>
<reference evidence="2" key="2">
    <citation type="submission" date="2025-05" db="UniProtKB">
        <authorList>
            <consortium name="EnsemblMetazoa"/>
        </authorList>
    </citation>
    <scope>IDENTIFICATION</scope>
    <source>
        <strain evidence="2">Foshan</strain>
    </source>
</reference>
<feature type="compositionally biased region" description="Basic residues" evidence="1">
    <location>
        <begin position="236"/>
        <end position="247"/>
    </location>
</feature>
<organism evidence="2 3">
    <name type="scientific">Aedes albopictus</name>
    <name type="common">Asian tiger mosquito</name>
    <name type="synonym">Stegomyia albopicta</name>
    <dbReference type="NCBI Taxonomy" id="7160"/>
    <lineage>
        <taxon>Eukaryota</taxon>
        <taxon>Metazoa</taxon>
        <taxon>Ecdysozoa</taxon>
        <taxon>Arthropoda</taxon>
        <taxon>Hexapoda</taxon>
        <taxon>Insecta</taxon>
        <taxon>Pterygota</taxon>
        <taxon>Neoptera</taxon>
        <taxon>Endopterygota</taxon>
        <taxon>Diptera</taxon>
        <taxon>Nematocera</taxon>
        <taxon>Culicoidea</taxon>
        <taxon>Culicidae</taxon>
        <taxon>Culicinae</taxon>
        <taxon>Aedini</taxon>
        <taxon>Aedes</taxon>
        <taxon>Stegomyia</taxon>
    </lineage>
</organism>
<accession>A0ABM1ZM05</accession>
<evidence type="ECO:0000256" key="1">
    <source>
        <dbReference type="SAM" id="MobiDB-lite"/>
    </source>
</evidence>
<protein>
    <recommendedName>
        <fullName evidence="4">RRM domain-containing protein</fullName>
    </recommendedName>
</protein>
<reference evidence="3" key="1">
    <citation type="journal article" date="2015" name="Proc. Natl. Acad. Sci. U.S.A.">
        <title>Genome sequence of the Asian Tiger mosquito, Aedes albopictus, reveals insights into its biology, genetics, and evolution.</title>
        <authorList>
            <person name="Chen X.G."/>
            <person name="Jiang X."/>
            <person name="Gu J."/>
            <person name="Xu M."/>
            <person name="Wu Y."/>
            <person name="Deng Y."/>
            <person name="Zhang C."/>
            <person name="Bonizzoni M."/>
            <person name="Dermauw W."/>
            <person name="Vontas J."/>
            <person name="Armbruster P."/>
            <person name="Huang X."/>
            <person name="Yang Y."/>
            <person name="Zhang H."/>
            <person name="He W."/>
            <person name="Peng H."/>
            <person name="Liu Y."/>
            <person name="Wu K."/>
            <person name="Chen J."/>
            <person name="Lirakis M."/>
            <person name="Topalis P."/>
            <person name="Van Leeuwen T."/>
            <person name="Hall A.B."/>
            <person name="Jiang X."/>
            <person name="Thorpe C."/>
            <person name="Mueller R.L."/>
            <person name="Sun C."/>
            <person name="Waterhouse R.M."/>
            <person name="Yan G."/>
            <person name="Tu Z.J."/>
            <person name="Fang X."/>
            <person name="James A.A."/>
        </authorList>
    </citation>
    <scope>NUCLEOTIDE SEQUENCE [LARGE SCALE GENOMIC DNA]</scope>
    <source>
        <strain evidence="3">Foshan</strain>
    </source>
</reference>